<dbReference type="GO" id="GO:0042742">
    <property type="term" value="P:defense response to bacterium"/>
    <property type="evidence" value="ECO:0007669"/>
    <property type="project" value="UniProtKB-KW"/>
</dbReference>
<organism evidence="4 5">
    <name type="scientific">Thauera chlorobenzoica</name>
    <dbReference type="NCBI Taxonomy" id="96773"/>
    <lineage>
        <taxon>Bacteria</taxon>
        <taxon>Pseudomonadati</taxon>
        <taxon>Pseudomonadota</taxon>
        <taxon>Betaproteobacteria</taxon>
        <taxon>Rhodocyclales</taxon>
        <taxon>Zoogloeaceae</taxon>
        <taxon>Thauera</taxon>
    </lineage>
</organism>
<reference evidence="4 5" key="1">
    <citation type="submission" date="2016-12" db="EMBL/GenBank/DDBJ databases">
        <title>Complete genome sequence of Thauera chlorobenzoica, a Betaproteobacterium degrading haloaromatics anaerobically to CO2 and halides.</title>
        <authorList>
            <person name="Goris T."/>
            <person name="Mergelsberg M."/>
            <person name="Boll M."/>
        </authorList>
    </citation>
    <scope>NUCLEOTIDE SEQUENCE [LARGE SCALE GENOMIC DNA]</scope>
    <source>
        <strain evidence="4 5">3CB1</strain>
    </source>
</reference>
<dbReference type="AlphaFoldDB" id="A0A1L6FFF1"/>
<comment type="catalytic activity">
    <reaction evidence="3">
        <text>Hydrolysis of (1-&gt;4)-beta-linkages between N-acetylmuramic acid and N-acetyl-D-glucosamine residues in a peptidoglycan and between N-acetyl-D-glucosamine residues in chitodextrins.</text>
        <dbReference type="EC" id="3.2.1.17"/>
    </reaction>
</comment>
<keyword evidence="2 3" id="KW-0081">Bacteriolytic enzyme</keyword>
<keyword evidence="1 3" id="KW-0929">Antimicrobial</keyword>
<name>A0A1L6FFF1_9RHOO</name>
<evidence type="ECO:0000256" key="2">
    <source>
        <dbReference type="ARBA" id="ARBA00022638"/>
    </source>
</evidence>
<evidence type="ECO:0000313" key="5">
    <source>
        <dbReference type="Proteomes" id="UP000185739"/>
    </source>
</evidence>
<dbReference type="Gene3D" id="1.10.530.40">
    <property type="match status" value="1"/>
</dbReference>
<keyword evidence="3" id="KW-0326">Glycosidase</keyword>
<sequence length="161" mass="17731">MSAAALIGLAVSEGYVGEAMTPTKGDRPTLGFGSTFHADGRPVQLGDRTDPVRALVTLRAHVDKEEAAFQRSLPGARLTQGEYDLYMDFVYQYGTGAWSGSSMRRRILAQDYRGACDALLLWRKQGGRDCSLPQHWGPQGCKGVWTRQLERHAKCLAEQEG</sequence>
<evidence type="ECO:0000256" key="1">
    <source>
        <dbReference type="ARBA" id="ARBA00022529"/>
    </source>
</evidence>
<dbReference type="GO" id="GO:0009253">
    <property type="term" value="P:peptidoglycan catabolic process"/>
    <property type="evidence" value="ECO:0007669"/>
    <property type="project" value="InterPro"/>
</dbReference>
<accession>A0A1L6FFF1</accession>
<dbReference type="InterPro" id="IPR023346">
    <property type="entry name" value="Lysozyme-like_dom_sf"/>
</dbReference>
<dbReference type="EMBL" id="CP018839">
    <property type="protein sequence ID" value="APR05639.1"/>
    <property type="molecule type" value="Genomic_DNA"/>
</dbReference>
<keyword evidence="5" id="KW-1185">Reference proteome</keyword>
<dbReference type="KEGG" id="tcl:Tchl_2816"/>
<evidence type="ECO:0000313" key="4">
    <source>
        <dbReference type="EMBL" id="APR05639.1"/>
    </source>
</evidence>
<evidence type="ECO:0000256" key="3">
    <source>
        <dbReference type="RuleBase" id="RU003788"/>
    </source>
</evidence>
<dbReference type="Pfam" id="PF00959">
    <property type="entry name" value="Phage_lysozyme"/>
    <property type="match status" value="1"/>
</dbReference>
<dbReference type="PANTHER" id="PTHR38107">
    <property type="match status" value="1"/>
</dbReference>
<dbReference type="Proteomes" id="UP000185739">
    <property type="component" value="Chromosome"/>
</dbReference>
<dbReference type="GO" id="GO:0003796">
    <property type="term" value="F:lysozyme activity"/>
    <property type="evidence" value="ECO:0007669"/>
    <property type="project" value="UniProtKB-EC"/>
</dbReference>
<proteinExistence type="inferred from homology"/>
<protein>
    <recommendedName>
        <fullName evidence="3">Lysozyme</fullName>
        <ecNumber evidence="3">3.2.1.17</ecNumber>
    </recommendedName>
</protein>
<dbReference type="PANTHER" id="PTHR38107:SF3">
    <property type="entry name" value="LYSOZYME RRRD-RELATED"/>
    <property type="match status" value="1"/>
</dbReference>
<dbReference type="InterPro" id="IPR002196">
    <property type="entry name" value="Glyco_hydro_24"/>
</dbReference>
<comment type="similarity">
    <text evidence="3">Belongs to the glycosyl hydrolase 24 family.</text>
</comment>
<dbReference type="SUPFAM" id="SSF53955">
    <property type="entry name" value="Lysozyme-like"/>
    <property type="match status" value="1"/>
</dbReference>
<gene>
    <name evidence="4" type="ORF">Tchl_2816</name>
</gene>
<dbReference type="InterPro" id="IPR051018">
    <property type="entry name" value="Bacteriophage_GH24"/>
</dbReference>
<dbReference type="EC" id="3.2.1.17" evidence="3"/>
<dbReference type="GO" id="GO:0016998">
    <property type="term" value="P:cell wall macromolecule catabolic process"/>
    <property type="evidence" value="ECO:0007669"/>
    <property type="project" value="InterPro"/>
</dbReference>
<dbReference type="GO" id="GO:0031640">
    <property type="term" value="P:killing of cells of another organism"/>
    <property type="evidence" value="ECO:0007669"/>
    <property type="project" value="UniProtKB-KW"/>
</dbReference>
<dbReference type="InterPro" id="IPR023347">
    <property type="entry name" value="Lysozyme_dom_sf"/>
</dbReference>
<keyword evidence="3" id="KW-0378">Hydrolase</keyword>
<dbReference type="STRING" id="96773.Tchl_2816"/>